<proteinExistence type="predicted"/>
<dbReference type="Proteomes" id="UP001295423">
    <property type="component" value="Unassembled WGS sequence"/>
</dbReference>
<feature type="compositionally biased region" description="Basic and acidic residues" evidence="1">
    <location>
        <begin position="209"/>
        <end position="218"/>
    </location>
</feature>
<name>A0AAD2GBD5_9STRA</name>
<feature type="region of interest" description="Disordered" evidence="1">
    <location>
        <begin position="209"/>
        <end position="238"/>
    </location>
</feature>
<protein>
    <submittedName>
        <fullName evidence="2">Uncharacterized protein</fullName>
    </submittedName>
</protein>
<accession>A0AAD2GBD5</accession>
<evidence type="ECO:0000313" key="3">
    <source>
        <dbReference type="Proteomes" id="UP001295423"/>
    </source>
</evidence>
<sequence length="261" mass="29547">FDDDGDMATEKASSTSALSTPMVVLQDAEEDIPFQKPDKMAQQLLSFFTFGGKNGIADRHEAPLWKHGSPATPCMVSRLAETAGPWEHVALLTMIICSANWMPSPVPTPCNKDLLHSNCYRFLHPPVDWQMPQFDFPLWMFKGWHSSLLYSGNSPLICGFTMPGHNLLALTLCFSLDYNQPPFDACNNHNVLEHCAHETLSIHLDQYTHGRREQEHKAQSSFNTGSTTHTQKTQKTTEKIRRLEWQDRLNNIPMGRVHTSI</sequence>
<dbReference type="EMBL" id="CAKOGP040002402">
    <property type="protein sequence ID" value="CAJ1968680.1"/>
    <property type="molecule type" value="Genomic_DNA"/>
</dbReference>
<evidence type="ECO:0000313" key="2">
    <source>
        <dbReference type="EMBL" id="CAJ1968680.1"/>
    </source>
</evidence>
<evidence type="ECO:0000256" key="1">
    <source>
        <dbReference type="SAM" id="MobiDB-lite"/>
    </source>
</evidence>
<gene>
    <name evidence="2" type="ORF">CYCCA115_LOCUS23349</name>
</gene>
<organism evidence="2 3">
    <name type="scientific">Cylindrotheca closterium</name>
    <dbReference type="NCBI Taxonomy" id="2856"/>
    <lineage>
        <taxon>Eukaryota</taxon>
        <taxon>Sar</taxon>
        <taxon>Stramenopiles</taxon>
        <taxon>Ochrophyta</taxon>
        <taxon>Bacillariophyta</taxon>
        <taxon>Bacillariophyceae</taxon>
        <taxon>Bacillariophycidae</taxon>
        <taxon>Bacillariales</taxon>
        <taxon>Bacillariaceae</taxon>
        <taxon>Cylindrotheca</taxon>
    </lineage>
</organism>
<comment type="caution">
    <text evidence="2">The sequence shown here is derived from an EMBL/GenBank/DDBJ whole genome shotgun (WGS) entry which is preliminary data.</text>
</comment>
<keyword evidence="3" id="KW-1185">Reference proteome</keyword>
<reference evidence="2" key="1">
    <citation type="submission" date="2023-08" db="EMBL/GenBank/DDBJ databases">
        <authorList>
            <person name="Audoor S."/>
            <person name="Bilcke G."/>
        </authorList>
    </citation>
    <scope>NUCLEOTIDE SEQUENCE</scope>
</reference>
<dbReference type="AlphaFoldDB" id="A0AAD2GBD5"/>
<feature type="non-terminal residue" evidence="2">
    <location>
        <position position="1"/>
    </location>
</feature>